<name>A0A423STF2_PENVA</name>
<sequence length="912" mass="98582">MEIVAANRAGVGLQTAAVRVPAAPPPAPLLPAVVYHAGTRRYELRWPAKENLTYTAYVCTDGLSFHSPCSTNLYWKNLGSVSAVNLTLEELNVTDSVTPDEVRFALSAETFAEDSSGMAWDSCIHPQQYNTQHSAPEIITNYHCMPFGARYHRQHDEQRESALEGGLRGSRGVIEEVQAIWCEGRDSCVEAGNGIPRKIESDVFSGVVVLEGLREGSAYTANLRLRYRDGLSGWSSPLPFATKSSALPTWLIVTIVIVAIAVTVVVLSAGVYSRRKIQVIARDARREIVLPDGLGDSSAFCGSGGQDNISDIRSRNSFTTTMLNNHDSIYDNVQFREPLADQILRLEKEYLQGPFSGGRGLAQSKADKEDPPQAGDVRPAFPTDVTGDKTRNGDEGYGIVSKPDSSTIGLSDPAIAPWEAKPSPGYTAILSSFSELHSDTSAIPSALTNAVGTPYSRVYRRPEEFVNEKAHEKSPAGHVASPSADYGTQTSSNLAENGGRKGKRISSTGYMAFPEDFGNEGISSAAQPSPGYVAILPQYSTFNNDKLPAPSISTNEIRAPYSSVYRSPEEFKNIREHEKSFPGHAVFPPTDSGMQSSDGIRGEVDKDTEESFSTGFGMQPPREVIKSEDRNKHDTYSEGYVLLPSNLFGTQTSSNLRGDMGQKIQGISSAAQASPPAGFGTQASPKEIHQKETGAVPKAPKGPVASKTESKAETRGYVMIDFPISAKDTRGDTYQSGANSESSSSNKEKCEEASGIHHYVSRVDGRSKISSDQKNKTSGEVQSAMPSAGYVTVDFPFVRFSNRRNSLNQLPNSNEHMEETEMTETKKGLSPPVPCGASEASPILESELNALCNKPPPDIPMNVPVMTVHRVLTEVTAPENSSRSSLDVNVGSAATSGYVRTDHIYSGKNEEY</sequence>
<evidence type="ECO:0000256" key="1">
    <source>
        <dbReference type="SAM" id="MobiDB-lite"/>
    </source>
</evidence>
<organism evidence="3 4">
    <name type="scientific">Penaeus vannamei</name>
    <name type="common">Whiteleg shrimp</name>
    <name type="synonym">Litopenaeus vannamei</name>
    <dbReference type="NCBI Taxonomy" id="6689"/>
    <lineage>
        <taxon>Eukaryota</taxon>
        <taxon>Metazoa</taxon>
        <taxon>Ecdysozoa</taxon>
        <taxon>Arthropoda</taxon>
        <taxon>Crustacea</taxon>
        <taxon>Multicrustacea</taxon>
        <taxon>Malacostraca</taxon>
        <taxon>Eumalacostraca</taxon>
        <taxon>Eucarida</taxon>
        <taxon>Decapoda</taxon>
        <taxon>Dendrobranchiata</taxon>
        <taxon>Penaeoidea</taxon>
        <taxon>Penaeidae</taxon>
        <taxon>Penaeus</taxon>
    </lineage>
</organism>
<reference evidence="3 4" key="1">
    <citation type="submission" date="2018-04" db="EMBL/GenBank/DDBJ databases">
        <authorList>
            <person name="Zhang X."/>
            <person name="Yuan J."/>
            <person name="Li F."/>
            <person name="Xiang J."/>
        </authorList>
    </citation>
    <scope>NUCLEOTIDE SEQUENCE [LARGE SCALE GENOMIC DNA]</scope>
    <source>
        <tissue evidence="3">Muscle</tissue>
    </source>
</reference>
<evidence type="ECO:0000313" key="3">
    <source>
        <dbReference type="EMBL" id="ROT67467.1"/>
    </source>
</evidence>
<feature type="compositionally biased region" description="Polar residues" evidence="1">
    <location>
        <begin position="486"/>
        <end position="495"/>
    </location>
</feature>
<feature type="compositionally biased region" description="Basic and acidic residues" evidence="1">
    <location>
        <begin position="764"/>
        <end position="777"/>
    </location>
</feature>
<feature type="transmembrane region" description="Helical" evidence="2">
    <location>
        <begin position="250"/>
        <end position="272"/>
    </location>
</feature>
<feature type="region of interest" description="Disordered" evidence="1">
    <location>
        <begin position="693"/>
        <end position="712"/>
    </location>
</feature>
<proteinExistence type="predicted"/>
<dbReference type="OrthoDB" id="6437097at2759"/>
<dbReference type="Proteomes" id="UP000283509">
    <property type="component" value="Unassembled WGS sequence"/>
</dbReference>
<feature type="region of interest" description="Disordered" evidence="1">
    <location>
        <begin position="764"/>
        <end position="783"/>
    </location>
</feature>
<keyword evidence="4" id="KW-1185">Reference proteome</keyword>
<keyword evidence="2" id="KW-0472">Membrane</keyword>
<evidence type="ECO:0000256" key="2">
    <source>
        <dbReference type="SAM" id="Phobius"/>
    </source>
</evidence>
<feature type="compositionally biased region" description="Low complexity" evidence="1">
    <location>
        <begin position="736"/>
        <end position="745"/>
    </location>
</feature>
<dbReference type="AlphaFoldDB" id="A0A423STF2"/>
<comment type="caution">
    <text evidence="3">The sequence shown here is derived from an EMBL/GenBank/DDBJ whole genome shotgun (WGS) entry which is preliminary data.</text>
</comment>
<evidence type="ECO:0000313" key="4">
    <source>
        <dbReference type="Proteomes" id="UP000283509"/>
    </source>
</evidence>
<keyword evidence="2" id="KW-0812">Transmembrane</keyword>
<feature type="region of interest" description="Disordered" evidence="1">
    <location>
        <begin position="581"/>
        <end position="602"/>
    </location>
</feature>
<gene>
    <name evidence="3" type="ORF">C7M84_014464</name>
</gene>
<feature type="region of interest" description="Disordered" evidence="1">
    <location>
        <begin position="356"/>
        <end position="417"/>
    </location>
</feature>
<reference evidence="3 4" key="2">
    <citation type="submission" date="2019-01" db="EMBL/GenBank/DDBJ databases">
        <title>The decoding of complex shrimp genome reveals the adaptation for benthos swimmer, frequently molting mechanism and breeding impact on genome.</title>
        <authorList>
            <person name="Sun Y."/>
            <person name="Gao Y."/>
            <person name="Yu Y."/>
        </authorList>
    </citation>
    <scope>NUCLEOTIDE SEQUENCE [LARGE SCALE GENOMIC DNA]</scope>
    <source>
        <tissue evidence="3">Muscle</tissue>
    </source>
</reference>
<feature type="region of interest" description="Disordered" evidence="1">
    <location>
        <begin position="467"/>
        <end position="503"/>
    </location>
</feature>
<keyword evidence="2" id="KW-1133">Transmembrane helix</keyword>
<protein>
    <submittedName>
        <fullName evidence="3">Uncharacterized protein</fullName>
    </submittedName>
</protein>
<accession>A0A423STF2</accession>
<feature type="region of interest" description="Disordered" evidence="1">
    <location>
        <begin position="728"/>
        <end position="753"/>
    </location>
</feature>
<dbReference type="EMBL" id="QCYY01002808">
    <property type="protein sequence ID" value="ROT67467.1"/>
    <property type="molecule type" value="Genomic_DNA"/>
</dbReference>